<keyword evidence="2" id="KW-1185">Reference proteome</keyword>
<organism evidence="1 2">
    <name type="scientific">Inconstantimicrobium mannanitabidum</name>
    <dbReference type="NCBI Taxonomy" id="1604901"/>
    <lineage>
        <taxon>Bacteria</taxon>
        <taxon>Bacillati</taxon>
        <taxon>Bacillota</taxon>
        <taxon>Clostridia</taxon>
        <taxon>Eubacteriales</taxon>
        <taxon>Clostridiaceae</taxon>
        <taxon>Inconstantimicrobium</taxon>
    </lineage>
</organism>
<dbReference type="Proteomes" id="UP001058074">
    <property type="component" value="Unassembled WGS sequence"/>
</dbReference>
<comment type="caution">
    <text evidence="1">The sequence shown here is derived from an EMBL/GenBank/DDBJ whole genome shotgun (WGS) entry which is preliminary data.</text>
</comment>
<dbReference type="EMBL" id="BROD01000001">
    <property type="protein sequence ID" value="GKX68184.1"/>
    <property type="molecule type" value="Genomic_DNA"/>
</dbReference>
<evidence type="ECO:0000313" key="2">
    <source>
        <dbReference type="Proteomes" id="UP001058074"/>
    </source>
</evidence>
<sequence length="63" mass="7146">MVDLYVLTKNCKQNTIYTFAFNIKGEDDVVITELSTGNIFVTGQNLTITNLTLSNINHMLFLF</sequence>
<evidence type="ECO:0000313" key="1">
    <source>
        <dbReference type="EMBL" id="GKX68184.1"/>
    </source>
</evidence>
<proteinExistence type="predicted"/>
<gene>
    <name evidence="1" type="ORF">rsdtw13_34420</name>
</gene>
<reference evidence="1" key="1">
    <citation type="journal article" date="2025" name="Int. J. Syst. Evol. Microbiol.">
        <title>Inconstantimicrobium mannanitabidum sp. nov., a novel member of the family Clostridiaceae isolated from anoxic soil under the treatment of reductive soil disinfestation.</title>
        <authorList>
            <person name="Ueki A."/>
            <person name="Tonouchi A."/>
            <person name="Honma S."/>
            <person name="Kaku N."/>
            <person name="Ueki K."/>
        </authorList>
    </citation>
    <scope>NUCLEOTIDE SEQUENCE</scope>
    <source>
        <strain evidence="1">TW13</strain>
    </source>
</reference>
<protein>
    <submittedName>
        <fullName evidence="1">Uncharacterized protein</fullName>
    </submittedName>
</protein>
<name>A0ACB5RGJ8_9CLOT</name>
<accession>A0ACB5RGJ8</accession>